<dbReference type="Proteomes" id="UP001196413">
    <property type="component" value="Unassembled WGS sequence"/>
</dbReference>
<keyword evidence="3" id="KW-1185">Reference proteome</keyword>
<evidence type="ECO:0000313" key="3">
    <source>
        <dbReference type="Proteomes" id="UP001196413"/>
    </source>
</evidence>
<gene>
    <name evidence="2" type="ORF">KIN20_009996</name>
</gene>
<organism evidence="2 3">
    <name type="scientific">Parelaphostrongylus tenuis</name>
    <name type="common">Meningeal worm</name>
    <dbReference type="NCBI Taxonomy" id="148309"/>
    <lineage>
        <taxon>Eukaryota</taxon>
        <taxon>Metazoa</taxon>
        <taxon>Ecdysozoa</taxon>
        <taxon>Nematoda</taxon>
        <taxon>Chromadorea</taxon>
        <taxon>Rhabditida</taxon>
        <taxon>Rhabditina</taxon>
        <taxon>Rhabditomorpha</taxon>
        <taxon>Strongyloidea</taxon>
        <taxon>Metastrongylidae</taxon>
        <taxon>Parelaphostrongylus</taxon>
    </lineage>
</organism>
<evidence type="ECO:0000256" key="1">
    <source>
        <dbReference type="SAM" id="MobiDB-lite"/>
    </source>
</evidence>
<feature type="region of interest" description="Disordered" evidence="1">
    <location>
        <begin position="1"/>
        <end position="25"/>
    </location>
</feature>
<evidence type="ECO:0000313" key="2">
    <source>
        <dbReference type="EMBL" id="KAJ1353385.1"/>
    </source>
</evidence>
<proteinExistence type="predicted"/>
<protein>
    <submittedName>
        <fullName evidence="2">Uncharacterized protein</fullName>
    </submittedName>
</protein>
<reference evidence="2" key="1">
    <citation type="submission" date="2021-06" db="EMBL/GenBank/DDBJ databases">
        <title>Parelaphostrongylus tenuis whole genome reference sequence.</title>
        <authorList>
            <person name="Garwood T.J."/>
            <person name="Larsen P.A."/>
            <person name="Fountain-Jones N.M."/>
            <person name="Garbe J.R."/>
            <person name="Macchietto M.G."/>
            <person name="Kania S.A."/>
            <person name="Gerhold R.W."/>
            <person name="Richards J.E."/>
            <person name="Wolf T.M."/>
        </authorList>
    </citation>
    <scope>NUCLEOTIDE SEQUENCE</scope>
    <source>
        <strain evidence="2">MNPRO001-30</strain>
        <tissue evidence="2">Meninges</tissue>
    </source>
</reference>
<comment type="caution">
    <text evidence="2">The sequence shown here is derived from an EMBL/GenBank/DDBJ whole genome shotgun (WGS) entry which is preliminary data.</text>
</comment>
<name>A0AAD5M781_PARTN</name>
<accession>A0AAD5M781</accession>
<sequence length="212" mass="23876">MTIASNAAEAYRNSGDAEPKEGAADVPNEARAFETKHMGTIRNNTVESGILAQLFLFHEDTYTKQHSICLTAVNAIMEARKQLNPFGCPLTAAWNRNYSLINAYSSIVLPTVLEVRTVNVRIFSQFAYVNPASRMSPLPLLPLPTNDYLLFGMQPQSLPLLCKDSVSTRKHKNVDMIIALLRIRKQHQWSDEKTDRIVLCIKSESQVEVWQV</sequence>
<dbReference type="EMBL" id="JAHQIW010001701">
    <property type="protein sequence ID" value="KAJ1353385.1"/>
    <property type="molecule type" value="Genomic_DNA"/>
</dbReference>
<dbReference type="AlphaFoldDB" id="A0AAD5M781"/>